<dbReference type="Gramene" id="TVU51492">
    <property type="protein sequence ID" value="TVU51492"/>
    <property type="gene ID" value="EJB05_02924"/>
</dbReference>
<dbReference type="InterPro" id="IPR000569">
    <property type="entry name" value="HECT_dom"/>
</dbReference>
<keyword evidence="4 5" id="KW-0833">Ubl conjugation pathway</keyword>
<dbReference type="InterPro" id="IPR044611">
    <property type="entry name" value="E3A/B/C-like"/>
</dbReference>
<keyword evidence="8" id="KW-1185">Reference proteome</keyword>
<evidence type="ECO:0000256" key="5">
    <source>
        <dbReference type="PROSITE-ProRule" id="PRU00104"/>
    </source>
</evidence>
<proteinExistence type="predicted"/>
<gene>
    <name evidence="7" type="ORF">EJB05_02924</name>
</gene>
<keyword evidence="3" id="KW-0808">Transferase</keyword>
<dbReference type="PANTHER" id="PTHR45700:SF2">
    <property type="entry name" value="UBIQUITIN-PROTEIN LIGASE E3C"/>
    <property type="match status" value="1"/>
</dbReference>
<dbReference type="PANTHER" id="PTHR45700">
    <property type="entry name" value="UBIQUITIN-PROTEIN LIGASE E3C"/>
    <property type="match status" value="1"/>
</dbReference>
<dbReference type="AlphaFoldDB" id="A0A5J9WRX2"/>
<dbReference type="GO" id="GO:0000209">
    <property type="term" value="P:protein polyubiquitination"/>
    <property type="evidence" value="ECO:0007669"/>
    <property type="project" value="InterPro"/>
</dbReference>
<dbReference type="FunFam" id="3.30.2410.10:FF:000003">
    <property type="entry name" value="probable E3 ubiquitin-protein ligase HERC4 isoform X1"/>
    <property type="match status" value="1"/>
</dbReference>
<organism evidence="7 8">
    <name type="scientific">Eragrostis curvula</name>
    <name type="common">weeping love grass</name>
    <dbReference type="NCBI Taxonomy" id="38414"/>
    <lineage>
        <taxon>Eukaryota</taxon>
        <taxon>Viridiplantae</taxon>
        <taxon>Streptophyta</taxon>
        <taxon>Embryophyta</taxon>
        <taxon>Tracheophyta</taxon>
        <taxon>Spermatophyta</taxon>
        <taxon>Magnoliopsida</taxon>
        <taxon>Liliopsida</taxon>
        <taxon>Poales</taxon>
        <taxon>Poaceae</taxon>
        <taxon>PACMAD clade</taxon>
        <taxon>Chloridoideae</taxon>
        <taxon>Eragrostideae</taxon>
        <taxon>Eragrostidinae</taxon>
        <taxon>Eragrostis</taxon>
    </lineage>
</organism>
<evidence type="ECO:0000313" key="8">
    <source>
        <dbReference type="Proteomes" id="UP000324897"/>
    </source>
</evidence>
<dbReference type="Gene3D" id="3.90.1750.10">
    <property type="entry name" value="Hect, E3 ligase catalytic domains"/>
    <property type="match status" value="1"/>
</dbReference>
<dbReference type="EC" id="2.3.2.26" evidence="2"/>
<comment type="catalytic activity">
    <reaction evidence="1">
        <text>S-ubiquitinyl-[E2 ubiquitin-conjugating enzyme]-L-cysteine + [acceptor protein]-L-lysine = [E2 ubiquitin-conjugating enzyme]-L-cysteine + N(6)-ubiquitinyl-[acceptor protein]-L-lysine.</text>
        <dbReference type="EC" id="2.3.2.26"/>
    </reaction>
</comment>
<dbReference type="Pfam" id="PF00632">
    <property type="entry name" value="HECT"/>
    <property type="match status" value="1"/>
</dbReference>
<dbReference type="SUPFAM" id="SSF56204">
    <property type="entry name" value="Hect, E3 ligase catalytic domain"/>
    <property type="match status" value="1"/>
</dbReference>
<dbReference type="InterPro" id="IPR035983">
    <property type="entry name" value="Hect_E3_ubiquitin_ligase"/>
</dbReference>
<evidence type="ECO:0000256" key="2">
    <source>
        <dbReference type="ARBA" id="ARBA00012485"/>
    </source>
</evidence>
<evidence type="ECO:0000259" key="6">
    <source>
        <dbReference type="PROSITE" id="PS50237"/>
    </source>
</evidence>
<evidence type="ECO:0000256" key="1">
    <source>
        <dbReference type="ARBA" id="ARBA00000885"/>
    </source>
</evidence>
<evidence type="ECO:0000313" key="7">
    <source>
        <dbReference type="EMBL" id="TVU51492.1"/>
    </source>
</evidence>
<dbReference type="PROSITE" id="PS50237">
    <property type="entry name" value="HECT"/>
    <property type="match status" value="1"/>
</dbReference>
<evidence type="ECO:0000256" key="4">
    <source>
        <dbReference type="ARBA" id="ARBA00022786"/>
    </source>
</evidence>
<comment type="caution">
    <text evidence="7">The sequence shown here is derived from an EMBL/GenBank/DDBJ whole genome shotgun (WGS) entry which is preliminary data.</text>
</comment>
<name>A0A5J9WRX2_9POAL</name>
<dbReference type="Gene3D" id="3.30.2410.10">
    <property type="entry name" value="Hect, E3 ligase catalytic domain"/>
    <property type="match status" value="1"/>
</dbReference>
<dbReference type="SMART" id="SM00119">
    <property type="entry name" value="HECTc"/>
    <property type="match status" value="1"/>
</dbReference>
<dbReference type="Proteomes" id="UP000324897">
    <property type="component" value="Chromosome 6"/>
</dbReference>
<accession>A0A5J9WRX2</accession>
<dbReference type="EMBL" id="RWGY01000002">
    <property type="protein sequence ID" value="TVU51492.1"/>
    <property type="molecule type" value="Genomic_DNA"/>
</dbReference>
<sequence length="943" mass="108037">KEQKPKRIALRSILAADALAFLALCRRSNRGRSRCRGRLRPLDNMKSNSPPHPMGFTRLYQTMFFPGTIENRSIVCFRGSSPKELDRESLMEHIMAERRKRKHKRQCKAAALHIQRKFKARMDKCMSILEPLEELLKQKALFPMLEKNAIEVSQMISLFNICNEKHLLFLSNIGRLFTEGHLHVNEASDTLKVVLGRLALLCLKVYTKHYKKEHLNTALFLGNLEPSIKLHLQRTGSFSLLRAIIQQEKADRYLLKSVMTMLLESIPEGCLKIFVCEILTLPLIFKRFNGLEEVFAGDTTLGNDLIKTICFIICQPEEFCPYRSNKYQAVESLFFNLLDIASVLMPQLLPITVSAVVPLVTTFLDSEEINGESKMQITEAFNHQMLEKMVKSIICDRHGIWDDVVESLFTFLQSLFRHATDLYALYTQLSFGTDIIPVLSKFIVSCSHNPRVVLALPAYCPLLSQKLCSTKREDIGTFGDADPFALIEVLKKAMWAALSDEHRNLAVHSQLADGIQKEVGAALNKLRDWFVRTSKSTSVFYCVETTHGSFSSMVEEEGSIPQKIIRAAPLLVDLRTKINLFKAIDHFVVEFNIDNPWTKRYKFNIRRNEMLRDVLHLLAKLPKGGIRGKITVIFYDANNRKETGFDDGGLFKEMVSEVFKLACNACSGLFEETDNHQFYPNKDATNLEKLEHFKSLGRLLGKAISEGVPLDQELAPFFCKKLKKKYNSFSDMLLLDENIYNSLCLIKNYDEETILNSELDFEGLIPDGDRKRVTKNNVIMYAHLKANEYLNTKIQKQTSYFLDGLYESVQPEWFQMFDKEELKILISGTSEVDVDDLERHTIYDGFNKDDTTVQLFWEVFREIPAADQKKLLRFVTSCPRAPAGGFEYLNPNFTILRCGDDVEQLPTASTCHNILKIPPYDRKEQLHTKLKTAIDSGFGFELF</sequence>
<evidence type="ECO:0000256" key="3">
    <source>
        <dbReference type="ARBA" id="ARBA00022679"/>
    </source>
</evidence>
<protein>
    <recommendedName>
        <fullName evidence="2">HECT-type E3 ubiquitin transferase</fullName>
        <ecNumber evidence="2">2.3.2.26</ecNumber>
    </recommendedName>
</protein>
<dbReference type="Gene3D" id="3.30.2160.10">
    <property type="entry name" value="Hect, E3 ligase catalytic domain"/>
    <property type="match status" value="1"/>
</dbReference>
<reference evidence="7 8" key="1">
    <citation type="journal article" date="2019" name="Sci. Rep.">
        <title>A high-quality genome of Eragrostis curvula grass provides insights into Poaceae evolution and supports new strategies to enhance forage quality.</title>
        <authorList>
            <person name="Carballo J."/>
            <person name="Santos B.A.C.M."/>
            <person name="Zappacosta D."/>
            <person name="Garbus I."/>
            <person name="Selva J.P."/>
            <person name="Gallo C.A."/>
            <person name="Diaz A."/>
            <person name="Albertini E."/>
            <person name="Caccamo M."/>
            <person name="Echenique V."/>
        </authorList>
    </citation>
    <scope>NUCLEOTIDE SEQUENCE [LARGE SCALE GENOMIC DNA]</scope>
    <source>
        <strain evidence="8">cv. Victoria</strain>
        <tissue evidence="7">Leaf</tissue>
    </source>
</reference>
<dbReference type="GO" id="GO:0061630">
    <property type="term" value="F:ubiquitin protein ligase activity"/>
    <property type="evidence" value="ECO:0007669"/>
    <property type="project" value="UniProtKB-EC"/>
</dbReference>
<feature type="non-terminal residue" evidence="7">
    <location>
        <position position="1"/>
    </location>
</feature>
<dbReference type="GO" id="GO:0006511">
    <property type="term" value="P:ubiquitin-dependent protein catabolic process"/>
    <property type="evidence" value="ECO:0007669"/>
    <property type="project" value="TreeGrafter"/>
</dbReference>
<feature type="active site" description="Glycyl thioester intermediate" evidence="5">
    <location>
        <position position="911"/>
    </location>
</feature>
<dbReference type="OrthoDB" id="8068875at2759"/>
<feature type="domain" description="HECT" evidence="6">
    <location>
        <begin position="622"/>
        <end position="943"/>
    </location>
</feature>